<dbReference type="EMBL" id="JAMTCP010000035">
    <property type="protein sequence ID" value="MCP2261058.1"/>
    <property type="molecule type" value="Genomic_DNA"/>
</dbReference>
<organism evidence="2 3">
    <name type="scientific">Streptoalloteichus tenebrarius (strain ATCC 17920 / DSM 40477 / JCM 4838 / CBS 697.72 / NBRC 16177 / NCIMB 11028 / NRRL B-12390 / A12253. 1 / ISP 5477)</name>
    <name type="common">Streptomyces tenebrarius</name>
    <dbReference type="NCBI Taxonomy" id="1933"/>
    <lineage>
        <taxon>Bacteria</taxon>
        <taxon>Bacillati</taxon>
        <taxon>Actinomycetota</taxon>
        <taxon>Actinomycetes</taxon>
        <taxon>Pseudonocardiales</taxon>
        <taxon>Pseudonocardiaceae</taxon>
        <taxon>Streptoalloteichus</taxon>
    </lineage>
</organism>
<name>A0ABT1HZV2_STRSD</name>
<evidence type="ECO:0000313" key="2">
    <source>
        <dbReference type="EMBL" id="MCP2261058.1"/>
    </source>
</evidence>
<gene>
    <name evidence="2" type="ORF">LX15_004778</name>
</gene>
<keyword evidence="3" id="KW-1185">Reference proteome</keyword>
<proteinExistence type="predicted"/>
<comment type="caution">
    <text evidence="2">The sequence shown here is derived from an EMBL/GenBank/DDBJ whole genome shotgun (WGS) entry which is preliminary data.</text>
</comment>
<accession>A0ABT1HZV2</accession>
<sequence length="65" mass="6957">MTTALDMTDPRHVAGRPAAGVLETTDHHSGPSQPSAYGPHDIPWIASLLGEEAVTVTRILRKQPT</sequence>
<reference evidence="2 3" key="1">
    <citation type="submission" date="2022-06" db="EMBL/GenBank/DDBJ databases">
        <title>Genomic Encyclopedia of Archaeal and Bacterial Type Strains, Phase II (KMG-II): from individual species to whole genera.</title>
        <authorList>
            <person name="Goeker M."/>
        </authorList>
    </citation>
    <scope>NUCLEOTIDE SEQUENCE [LARGE SCALE GENOMIC DNA]</scope>
    <source>
        <strain evidence="2 3">DSM 40477</strain>
    </source>
</reference>
<protein>
    <recommendedName>
        <fullName evidence="4">Transposase</fullName>
    </recommendedName>
</protein>
<evidence type="ECO:0000313" key="3">
    <source>
        <dbReference type="Proteomes" id="UP001205311"/>
    </source>
</evidence>
<dbReference type="Proteomes" id="UP001205311">
    <property type="component" value="Unassembled WGS sequence"/>
</dbReference>
<evidence type="ECO:0008006" key="4">
    <source>
        <dbReference type="Google" id="ProtNLM"/>
    </source>
</evidence>
<feature type="region of interest" description="Disordered" evidence="1">
    <location>
        <begin position="1"/>
        <end position="38"/>
    </location>
</feature>
<evidence type="ECO:0000256" key="1">
    <source>
        <dbReference type="SAM" id="MobiDB-lite"/>
    </source>
</evidence>